<accession>D8J3L0</accession>
<feature type="coiled-coil region" evidence="1">
    <location>
        <begin position="362"/>
        <end position="507"/>
    </location>
</feature>
<feature type="region of interest" description="Disordered" evidence="2">
    <location>
        <begin position="1"/>
        <end position="25"/>
    </location>
</feature>
<dbReference type="PANTHER" id="PTHR23159:SF60">
    <property type="entry name" value="SPINDLE ASSEMBLY ABNORMAL PROTEIN 4"/>
    <property type="match status" value="1"/>
</dbReference>
<dbReference type="GO" id="GO:0016887">
    <property type="term" value="F:ATP hydrolysis activity"/>
    <property type="evidence" value="ECO:0007669"/>
    <property type="project" value="InterPro"/>
</dbReference>
<name>D8J3L0_HALJB</name>
<dbReference type="InterPro" id="IPR038729">
    <property type="entry name" value="Rad50/SbcC_AAA"/>
</dbReference>
<dbReference type="HOGENOM" id="CLU_409187_0_0_2"/>
<gene>
    <name evidence="4" type="ordered locus">HacjB3_09670</name>
</gene>
<feature type="compositionally biased region" description="Basic and acidic residues" evidence="2">
    <location>
        <begin position="15"/>
        <end position="25"/>
    </location>
</feature>
<dbReference type="GO" id="GO:0006302">
    <property type="term" value="P:double-strand break repair"/>
    <property type="evidence" value="ECO:0007669"/>
    <property type="project" value="InterPro"/>
</dbReference>
<reference evidence="4 5" key="1">
    <citation type="journal article" date="2010" name="J. Bacteriol.">
        <title>Complete genome sequence of Halalkalicoccus jeotgali B3(T), an extremely halophilic archaeon.</title>
        <authorList>
            <person name="Roh S.W."/>
            <person name="Nam Y.D."/>
            <person name="Nam S.H."/>
            <person name="Choi S.H."/>
            <person name="Park H.S."/>
            <person name="Bae J.W."/>
        </authorList>
    </citation>
    <scope>NUCLEOTIDE SEQUENCE [LARGE SCALE GENOMIC DNA]</scope>
    <source>
        <strain evidence="5">DSM 18796 / CECT 7217 / JCM 14584 / KCTC 4019 / B3</strain>
    </source>
</reference>
<protein>
    <submittedName>
        <fullName evidence="4">Kinetochore-Ndc80 complex, subunit Spc25</fullName>
    </submittedName>
</protein>
<evidence type="ECO:0000259" key="3">
    <source>
        <dbReference type="Pfam" id="PF13476"/>
    </source>
</evidence>
<dbReference type="Pfam" id="PF13476">
    <property type="entry name" value="AAA_23"/>
    <property type="match status" value="1"/>
</dbReference>
<dbReference type="STRING" id="795797.HacjB3_09670"/>
<organism evidence="4 5">
    <name type="scientific">Halalkalicoccus jeotgali (strain DSM 18796 / CECT 7217 / JCM 14584 / KCTC 4019 / B3)</name>
    <dbReference type="NCBI Taxonomy" id="795797"/>
    <lineage>
        <taxon>Archaea</taxon>
        <taxon>Methanobacteriati</taxon>
        <taxon>Methanobacteriota</taxon>
        <taxon>Stenosarchaea group</taxon>
        <taxon>Halobacteria</taxon>
        <taxon>Halobacteriales</taxon>
        <taxon>Halococcaceae</taxon>
        <taxon>Halalkalicoccus</taxon>
    </lineage>
</organism>
<evidence type="ECO:0000313" key="5">
    <source>
        <dbReference type="Proteomes" id="UP000000390"/>
    </source>
</evidence>
<dbReference type="InterPro" id="IPR027417">
    <property type="entry name" value="P-loop_NTPase"/>
</dbReference>
<evidence type="ECO:0000313" key="4">
    <source>
        <dbReference type="EMBL" id="ADJ15317.1"/>
    </source>
</evidence>
<dbReference type="PANTHER" id="PTHR23159">
    <property type="entry name" value="CENTROSOMAL PROTEIN 2"/>
    <property type="match status" value="1"/>
</dbReference>
<keyword evidence="1" id="KW-0175">Coiled coil</keyword>
<evidence type="ECO:0000256" key="1">
    <source>
        <dbReference type="SAM" id="Coils"/>
    </source>
</evidence>
<dbReference type="Gene3D" id="1.10.287.1490">
    <property type="match status" value="1"/>
</dbReference>
<dbReference type="AlphaFoldDB" id="D8J3L0"/>
<dbReference type="eggNOG" id="arCOG00373">
    <property type="taxonomic scope" value="Archaea"/>
</dbReference>
<dbReference type="SUPFAM" id="SSF52540">
    <property type="entry name" value="P-loop containing nucleoside triphosphate hydrolases"/>
    <property type="match status" value="1"/>
</dbReference>
<feature type="coiled-coil region" evidence="1">
    <location>
        <begin position="239"/>
        <end position="297"/>
    </location>
</feature>
<sequence>MAERADRTGMSSTEEPERTTERESVTVRAEKIGGIDATSVEFDAGVTALAGRNATNRTSFLQAIMAAMGSDRASLKGDAERGRVEMEIGGRSYSRTLSRENGSIAFGGDPYLDRPQLADLFAFLLESNEARRAVVRGDDLRELILRPIDVDEIEATIERLQAEKRGIDEELSSLSAAEREHGSLEEERARLENELESVEERLSEAREALAEEDTETEGSERFDRLRAAQTDLEDVTYDLETERASVESLETEREEVRDELSDLTVESDAIDDLAGEIERLRGRKRELDETVSQLQTVIQFNEDMVDAEYPELLGEDEGEVTDRLLADREVTCWTCGSSVETGRIEETLSSLRDLRTEKVERRNEVSTRLESLTEERTEHRQRREEHDRLERTLSDLETELTERRDRIDELEKRRDSLLSTVEDLETEIEADEDETLDAQKAVTRNEVERDRLRRELDTIDEDLAEIEDRLAERSELNDRREEINDELEEQRTRIERLEREAIGAFNEQMETVLGLLEYANLERIWIERLATGEEATFELHVTRSTESGATYEDSIAHLSESEREVTGLIVALAGYLVHDVHERVPFMLLDSLEALDSERIAALVEYLEQYAPYIVVALLPEDAAALDEEYPRITEI</sequence>
<proteinExistence type="predicted"/>
<feature type="coiled-coil region" evidence="1">
    <location>
        <begin position="150"/>
        <end position="215"/>
    </location>
</feature>
<evidence type="ECO:0000256" key="2">
    <source>
        <dbReference type="SAM" id="MobiDB-lite"/>
    </source>
</evidence>
<dbReference type="Proteomes" id="UP000000390">
    <property type="component" value="Chromosome"/>
</dbReference>
<dbReference type="KEGG" id="hje:HacjB3_09670"/>
<dbReference type="NCBIfam" id="NF045487">
    <property type="entry name" value="ASRP"/>
    <property type="match status" value="1"/>
</dbReference>
<dbReference type="Gene3D" id="3.40.50.300">
    <property type="entry name" value="P-loop containing nucleotide triphosphate hydrolases"/>
    <property type="match status" value="1"/>
</dbReference>
<feature type="domain" description="Rad50/SbcC-type AAA" evidence="3">
    <location>
        <begin position="30"/>
        <end position="260"/>
    </location>
</feature>
<dbReference type="EMBL" id="CP002062">
    <property type="protein sequence ID" value="ADJ15317.1"/>
    <property type="molecule type" value="Genomic_DNA"/>
</dbReference>
<dbReference type="PATRIC" id="fig|795797.18.peg.1927"/>